<gene>
    <name evidence="4" type="ORF">GTA08_BOTSDO07522</name>
</gene>
<protein>
    <recommendedName>
        <fullName evidence="3">RRM domain-containing protein</fullName>
    </recommendedName>
</protein>
<dbReference type="AlphaFoldDB" id="A0A8H4IPF9"/>
<name>A0A8H4IPF9_9PEZI</name>
<feature type="compositionally biased region" description="Basic residues" evidence="2">
    <location>
        <begin position="1220"/>
        <end position="1240"/>
    </location>
</feature>
<dbReference type="SUPFAM" id="SSF54928">
    <property type="entry name" value="RNA-binding domain, RBD"/>
    <property type="match status" value="1"/>
</dbReference>
<dbReference type="SMART" id="SM00360">
    <property type="entry name" value="RRM"/>
    <property type="match status" value="1"/>
</dbReference>
<comment type="caution">
    <text evidence="4">The sequence shown here is derived from an EMBL/GenBank/DDBJ whole genome shotgun (WGS) entry which is preliminary data.</text>
</comment>
<dbReference type="InterPro" id="IPR000504">
    <property type="entry name" value="RRM_dom"/>
</dbReference>
<organism evidence="4 5">
    <name type="scientific">Botryosphaeria dothidea</name>
    <dbReference type="NCBI Taxonomy" id="55169"/>
    <lineage>
        <taxon>Eukaryota</taxon>
        <taxon>Fungi</taxon>
        <taxon>Dikarya</taxon>
        <taxon>Ascomycota</taxon>
        <taxon>Pezizomycotina</taxon>
        <taxon>Dothideomycetes</taxon>
        <taxon>Dothideomycetes incertae sedis</taxon>
        <taxon>Botryosphaeriales</taxon>
        <taxon>Botryosphaeriaceae</taxon>
        <taxon>Botryosphaeria</taxon>
    </lineage>
</organism>
<keyword evidence="1" id="KW-0694">RNA-binding</keyword>
<feature type="compositionally biased region" description="Polar residues" evidence="2">
    <location>
        <begin position="727"/>
        <end position="751"/>
    </location>
</feature>
<keyword evidence="5" id="KW-1185">Reference proteome</keyword>
<sequence length="1240" mass="134507">MTSTRSPTSTPPPTSPSTATDKEDPRPVTIVRSEVAGKALFSTMLGQVAPRPVPHPLEPIIARGPNNLKFEMPRQIERFVQQLRDDFPDQCNDIFVGYYTIGDYFDPYDIAHLGEEFLASTLDRIATQNSTAVQHFAYNWCQHNLEGVQKICNGTTLGEVFTEAEILEHGELFLTLGLIFIRNALLRTAHLQISRAKKTSGEDKSLHAETPSRVNVKPREDTSSKSHVPGPIQSRADQASSNPLYRVGLRQTQVDLTEPELAQPAAVPVGQCYPVFARFRPPGQASNSVPATPLLVHQSPALGQKHNAPKITPRMQNYTPASVPSHQRKQSTPRMSAMAPGFIPQGSLGPPVPPGPPSRGITPQVAHAQLYLGSGPFLQGPPQVVHPELDVNALQRDPGLPPGYASYPGMQSSIHDFQAQMYASSQPGPRMLPGQLAGPPHAAGYMTVPPYCSPPMVPTNLANVTNGQFVAQAQNSRLRRVSGPGSRQDFGPRSQHKQIGKASRGGRRNSVRGNHHGPSFHPPGAGQPGFQGSPHFQHPVPVTTNEPFPPFMPPAETRAIPVFRPQMPNNREVRHSVWVHNINDELKAFSEDHVGAELRAHFELLLHRTVVDVKVKPDKNGHLYAHVNFSNPHDAEAALSLDGSNFYNRELMVKVPMREQRMRYETSQHQLPGSRDAMLAQLPPAQLHHTTAGQRMTSNLPGDSTILAAPISQHRQSTLERRPSAATVKSRSRGASRTYEATASNPMSYSPQDARRMQPVHYMPSKEPAKEAAQVAPPQASLDRPETPIQLPEQRPDSRASSTTTPGRKKRAAMTRRDRSSTRSRSSTTTPEPSATGSMDRGHTIRKQTPESFSAVGCGGIEGMVDKTITTIQESGDQEKLEDVTTTKEQGLEKPSSGKPSPAKKKNKKSKRADRRDEDKVSKSAIPDRPADSEFRAAGISDSSQQQTNTHERGTKSSSGRIEKPTHTQRTAKVAVPDITLHSRKEKQGAPSTASSAGRVSYAQAATVKTPVSIAAISAAAKSPASEQDTESRYFTPMEIPSSPSMKSDRTLGPATPMSTNTGRADETTPEKDDSFVTVQEEPPAALKGQEEDEGPAQQPKEQIIGNNVRLGTDDTPSTSPGQVESLHRDTTQGDALYTSKQQATSVEDVLAPVDVGSSSWADDAASHTEVGSTDTKSETEESAKVSENPRTEGPSAGEGAAKKNSQLIGSIHPLARQKGEKKKPPKKSKSYGKGKKATK</sequence>
<feature type="compositionally biased region" description="Basic and acidic residues" evidence="2">
    <location>
        <begin position="1064"/>
        <end position="1075"/>
    </location>
</feature>
<evidence type="ECO:0000256" key="2">
    <source>
        <dbReference type="SAM" id="MobiDB-lite"/>
    </source>
</evidence>
<accession>A0A8H4IPF9</accession>
<feature type="region of interest" description="Disordered" evidence="2">
    <location>
        <begin position="867"/>
        <end position="1002"/>
    </location>
</feature>
<feature type="region of interest" description="Disordered" evidence="2">
    <location>
        <begin position="1"/>
        <end position="27"/>
    </location>
</feature>
<dbReference type="Proteomes" id="UP000572817">
    <property type="component" value="Unassembled WGS sequence"/>
</dbReference>
<feature type="compositionally biased region" description="Basic residues" evidence="2">
    <location>
        <begin position="494"/>
        <end position="515"/>
    </location>
</feature>
<feature type="region of interest" description="Disordered" evidence="2">
    <location>
        <begin position="306"/>
        <end position="328"/>
    </location>
</feature>
<feature type="compositionally biased region" description="Polar residues" evidence="2">
    <location>
        <begin position="314"/>
        <end position="325"/>
    </location>
</feature>
<feature type="compositionally biased region" description="Basic and acidic residues" evidence="2">
    <location>
        <begin position="950"/>
        <end position="966"/>
    </location>
</feature>
<feature type="compositionally biased region" description="Basic and acidic residues" evidence="2">
    <location>
        <begin position="1176"/>
        <end position="1191"/>
    </location>
</feature>
<dbReference type="OrthoDB" id="3941926at2759"/>
<feature type="region of interest" description="Disordered" evidence="2">
    <location>
        <begin position="1018"/>
        <end position="1240"/>
    </location>
</feature>
<feature type="compositionally biased region" description="Basic residues" evidence="2">
    <location>
        <begin position="902"/>
        <end position="913"/>
    </location>
</feature>
<dbReference type="EMBL" id="WWBZ02000051">
    <property type="protein sequence ID" value="KAF4303979.1"/>
    <property type="molecule type" value="Genomic_DNA"/>
</dbReference>
<dbReference type="CDD" id="cd00590">
    <property type="entry name" value="RRM_SF"/>
    <property type="match status" value="1"/>
</dbReference>
<dbReference type="GO" id="GO:0003723">
    <property type="term" value="F:RNA binding"/>
    <property type="evidence" value="ECO:0007669"/>
    <property type="project" value="UniProtKB-UniRule"/>
</dbReference>
<feature type="region of interest" description="Disordered" evidence="2">
    <location>
        <begin position="197"/>
        <end position="244"/>
    </location>
</feature>
<feature type="domain" description="RRM" evidence="3">
    <location>
        <begin position="575"/>
        <end position="658"/>
    </location>
</feature>
<dbReference type="Pfam" id="PF00076">
    <property type="entry name" value="RRM_1"/>
    <property type="match status" value="1"/>
</dbReference>
<feature type="compositionally biased region" description="Basic and acidic residues" evidence="2">
    <location>
        <begin position="877"/>
        <end position="892"/>
    </location>
</feature>
<evidence type="ECO:0000256" key="1">
    <source>
        <dbReference type="PROSITE-ProRule" id="PRU00176"/>
    </source>
</evidence>
<feature type="region of interest" description="Disordered" evidence="2">
    <location>
        <begin position="477"/>
        <end position="538"/>
    </location>
</feature>
<dbReference type="InterPro" id="IPR012677">
    <property type="entry name" value="Nucleotide-bd_a/b_plait_sf"/>
</dbReference>
<dbReference type="Gene3D" id="3.30.70.330">
    <property type="match status" value="1"/>
</dbReference>
<evidence type="ECO:0000313" key="5">
    <source>
        <dbReference type="Proteomes" id="UP000572817"/>
    </source>
</evidence>
<reference evidence="4" key="1">
    <citation type="submission" date="2020-04" db="EMBL/GenBank/DDBJ databases">
        <title>Genome Assembly and Annotation of Botryosphaeria dothidea sdau 11-99, a Latent Pathogen of Apple Fruit Ring Rot in China.</title>
        <authorList>
            <person name="Yu C."/>
            <person name="Diao Y."/>
            <person name="Lu Q."/>
            <person name="Zhao J."/>
            <person name="Cui S."/>
            <person name="Peng C."/>
            <person name="He B."/>
            <person name="Liu H."/>
        </authorList>
    </citation>
    <scope>NUCLEOTIDE SEQUENCE [LARGE SCALE GENOMIC DNA]</scope>
    <source>
        <strain evidence="4">Sdau11-99</strain>
    </source>
</reference>
<evidence type="ECO:0000313" key="4">
    <source>
        <dbReference type="EMBL" id="KAF4303979.1"/>
    </source>
</evidence>
<proteinExistence type="predicted"/>
<feature type="region of interest" description="Disordered" evidence="2">
    <location>
        <begin position="712"/>
        <end position="843"/>
    </location>
</feature>
<dbReference type="InterPro" id="IPR035979">
    <property type="entry name" value="RBD_domain_sf"/>
</dbReference>
<dbReference type="PROSITE" id="PS50102">
    <property type="entry name" value="RRM"/>
    <property type="match status" value="1"/>
</dbReference>
<evidence type="ECO:0000259" key="3">
    <source>
        <dbReference type="PROSITE" id="PS50102"/>
    </source>
</evidence>